<feature type="compositionally biased region" description="Basic and acidic residues" evidence="7">
    <location>
        <begin position="35"/>
        <end position="46"/>
    </location>
</feature>
<dbReference type="AlphaFoldDB" id="A0A9P8NWA4"/>
<dbReference type="Proteomes" id="UP000788993">
    <property type="component" value="Unassembled WGS sequence"/>
</dbReference>
<organism evidence="8 9">
    <name type="scientific">Ogataea polymorpha</name>
    <dbReference type="NCBI Taxonomy" id="460523"/>
    <lineage>
        <taxon>Eukaryota</taxon>
        <taxon>Fungi</taxon>
        <taxon>Dikarya</taxon>
        <taxon>Ascomycota</taxon>
        <taxon>Saccharomycotina</taxon>
        <taxon>Pichiomycetes</taxon>
        <taxon>Pichiales</taxon>
        <taxon>Pichiaceae</taxon>
        <taxon>Ogataea</taxon>
    </lineage>
</organism>
<accession>A0A9P8NWA4</accession>
<evidence type="ECO:0000256" key="1">
    <source>
        <dbReference type="ARBA" id="ARBA00004604"/>
    </source>
</evidence>
<dbReference type="GO" id="GO:0030692">
    <property type="term" value="C:Noc4p-Nop14p complex"/>
    <property type="evidence" value="ECO:0007669"/>
    <property type="project" value="TreeGrafter"/>
</dbReference>
<dbReference type="InterPro" id="IPR007276">
    <property type="entry name" value="Nop14"/>
</dbReference>
<dbReference type="PANTHER" id="PTHR23183">
    <property type="entry name" value="NOP14"/>
    <property type="match status" value="1"/>
</dbReference>
<feature type="compositionally biased region" description="Basic and acidic residues" evidence="7">
    <location>
        <begin position="255"/>
        <end position="317"/>
    </location>
</feature>
<proteinExistence type="inferred from homology"/>
<protein>
    <recommendedName>
        <fullName evidence="10">Nucleolar complex protein 14</fullName>
    </recommendedName>
</protein>
<dbReference type="GO" id="GO:0032040">
    <property type="term" value="C:small-subunit processome"/>
    <property type="evidence" value="ECO:0007669"/>
    <property type="project" value="InterPro"/>
</dbReference>
<evidence type="ECO:0000313" key="9">
    <source>
        <dbReference type="Proteomes" id="UP000788993"/>
    </source>
</evidence>
<evidence type="ECO:0008006" key="10">
    <source>
        <dbReference type="Google" id="ProtNLM"/>
    </source>
</evidence>
<reference evidence="8" key="2">
    <citation type="submission" date="2021-01" db="EMBL/GenBank/DDBJ databases">
        <authorList>
            <person name="Schikora-Tamarit M.A."/>
        </authorList>
    </citation>
    <scope>NUCLEOTIDE SEQUENCE</scope>
    <source>
        <strain evidence="8">NCAIM Y.01608</strain>
    </source>
</reference>
<feature type="region of interest" description="Disordered" evidence="7">
    <location>
        <begin position="246"/>
        <end position="356"/>
    </location>
</feature>
<comment type="caution">
    <text evidence="8">The sequence shown here is derived from an EMBL/GenBank/DDBJ whole genome shotgun (WGS) entry which is preliminary data.</text>
</comment>
<keyword evidence="9" id="KW-1185">Reference proteome</keyword>
<feature type="region of interest" description="Disordered" evidence="7">
    <location>
        <begin position="75"/>
        <end position="122"/>
    </location>
</feature>
<feature type="region of interest" description="Disordered" evidence="7">
    <location>
        <begin position="13"/>
        <end position="46"/>
    </location>
</feature>
<evidence type="ECO:0000256" key="7">
    <source>
        <dbReference type="SAM" id="MobiDB-lite"/>
    </source>
</evidence>
<evidence type="ECO:0000256" key="2">
    <source>
        <dbReference type="ARBA" id="ARBA00007466"/>
    </source>
</evidence>
<gene>
    <name evidence="8" type="ORF">OGATHE_005380</name>
</gene>
<keyword evidence="4" id="KW-0698">rRNA processing</keyword>
<feature type="region of interest" description="Disordered" evidence="7">
    <location>
        <begin position="155"/>
        <end position="200"/>
    </location>
</feature>
<reference evidence="8" key="1">
    <citation type="journal article" date="2021" name="Open Biol.">
        <title>Shared evolutionary footprints suggest mitochondrial oxidative damage underlies multiple complex I losses in fungi.</title>
        <authorList>
            <person name="Schikora-Tamarit M.A."/>
            <person name="Marcet-Houben M."/>
            <person name="Nosek J."/>
            <person name="Gabaldon T."/>
        </authorList>
    </citation>
    <scope>NUCLEOTIDE SEQUENCE</scope>
    <source>
        <strain evidence="8">NCAIM Y.01608</strain>
    </source>
</reference>
<evidence type="ECO:0000256" key="3">
    <source>
        <dbReference type="ARBA" id="ARBA00022517"/>
    </source>
</evidence>
<feature type="compositionally biased region" description="Basic residues" evidence="7">
    <location>
        <begin position="24"/>
        <end position="34"/>
    </location>
</feature>
<keyword evidence="3" id="KW-0690">Ribosome biogenesis</keyword>
<name>A0A9P8NWA4_9ASCO</name>
<dbReference type="EMBL" id="JAEUBD010001468">
    <property type="protein sequence ID" value="KAH3661048.1"/>
    <property type="molecule type" value="Genomic_DNA"/>
</dbReference>
<feature type="compositionally biased region" description="Acidic residues" evidence="7">
    <location>
        <begin position="165"/>
        <end position="175"/>
    </location>
</feature>
<evidence type="ECO:0000313" key="8">
    <source>
        <dbReference type="EMBL" id="KAH3661048.1"/>
    </source>
</evidence>
<dbReference type="PANTHER" id="PTHR23183:SF0">
    <property type="entry name" value="NUCLEOLAR PROTEIN 14"/>
    <property type="match status" value="1"/>
</dbReference>
<sequence>MVGSQLKQLKASLKAAGLVGQTNSRKKGKKHSKKTPNESRRDDKQQILEKIREDFNPFDLKVSRSKREDLLEKKRVVGKPGISKQAGEENRRAAFEAKRSRKNKVGGLVDRRFGEGNSQMSAEEKMLARFVKERQTQASRSSVFNLEDADEDTLTHYGQSLAFDETADDEDEDEPFFSQKGESKLAEPEEEPVGRKKTKQEVMREIIAKSKHYKRERQKLAEQTQFAVQELDEDFDNVMGTLISVPQQEAAPATKTEEEKKYDMKVKQIALDRRAAPADRTKTEEELEKERKERQEKLEAERQRRMEGEDLEEHGGADDLDDVWEGASDMNEDSMSENEDAEELEQDEQSPAVEEPSVIKIGGKVITVKSTVKGKCPATLDDMIEATKDMETKDISTFVVGIFKTYQPKLAHGNKEKIGIFSRVLVQYVLYLAENYDSKNAELADFLAKLIKSMCEKYPEEMCEEFRLQLKNLQHILQKRDFSMFPRQRDLLLFTLIGATFSTSDLYHLVVTPASLLIGELLEVMQINSKVHHLFAGIYFCDLLLQYQRLSKRLIPEAVNFLERALLALIPEPEKIENTYLCVTPKTTKLTLASNTQLPESLDPLTLSNWKDSGQKQRLNLLLKAVTTLDNSLSMLKESGAFLELIKPFEVILRHMVKYYAASSVPGVLTKVQNLTRIAKLDRHPLKLQAHRAVAIPTYLPKFEENFNPDKKSYDPDQTRQEISKLRHQIKQERKQNLREIRRDTQFEAREQLKLKRKEYEEYHAKMARIINSIQTEEGAAKNEYEREKKRRKK</sequence>
<feature type="compositionally biased region" description="Acidic residues" evidence="7">
    <location>
        <begin position="318"/>
        <end position="348"/>
    </location>
</feature>
<evidence type="ECO:0000256" key="5">
    <source>
        <dbReference type="ARBA" id="ARBA00023242"/>
    </source>
</evidence>
<evidence type="ECO:0000256" key="6">
    <source>
        <dbReference type="ARBA" id="ARBA00024695"/>
    </source>
</evidence>
<dbReference type="Pfam" id="PF04147">
    <property type="entry name" value="Nop14"/>
    <property type="match status" value="1"/>
</dbReference>
<evidence type="ECO:0000256" key="4">
    <source>
        <dbReference type="ARBA" id="ARBA00022552"/>
    </source>
</evidence>
<keyword evidence="5" id="KW-0539">Nucleus</keyword>
<comment type="function">
    <text evidence="6">Involved in nucleolar processing of pre-18S ribosomal RNA. Has a role in the nuclear export of 40S pre-ribosomal subunit to the cytoplasm.</text>
</comment>
<feature type="compositionally biased region" description="Basic and acidic residues" evidence="7">
    <location>
        <begin position="86"/>
        <end position="98"/>
    </location>
</feature>
<comment type="subcellular location">
    <subcellularLocation>
        <location evidence="1">Nucleus</location>
        <location evidence="1">Nucleolus</location>
    </subcellularLocation>
</comment>
<comment type="similarity">
    <text evidence="2">Belongs to the NOP14 family.</text>
</comment>
<dbReference type="GO" id="GO:0030490">
    <property type="term" value="P:maturation of SSU-rRNA"/>
    <property type="evidence" value="ECO:0007669"/>
    <property type="project" value="TreeGrafter"/>
</dbReference>